<evidence type="ECO:0000256" key="1">
    <source>
        <dbReference type="SAM" id="MobiDB-lite"/>
    </source>
</evidence>
<evidence type="ECO:0000313" key="5">
    <source>
        <dbReference type="Proteomes" id="UP000272942"/>
    </source>
</evidence>
<dbReference type="Proteomes" id="UP000272942">
    <property type="component" value="Unassembled WGS sequence"/>
</dbReference>
<dbReference type="InterPro" id="IPR000906">
    <property type="entry name" value="ZU5_dom"/>
</dbReference>
<name>A0A183AHK9_9TREM</name>
<dbReference type="EMBL" id="UZAN01043448">
    <property type="protein sequence ID" value="VDP78388.1"/>
    <property type="molecule type" value="Genomic_DNA"/>
</dbReference>
<sequence>MKPKDNEETEKPEMVEVPRRQSIGTVTKKVRDQIPMLKEMSAANYAEVMDQFRAIFEEAADLSEQHAKDYIEKAGAIEAALSALAEYNQKALEQLQNLTMNAINAVDAPVTQPGMDKVQATEALVERAKLLVETAEKQLEYSKQLGNVARPLALWRLDASKAVWEAHTALKLAETKLAEAKLRSNAVLVSKLSGGQNAAPPLNEKTVSIGSPTQEMEVKQLPEFTISRSHNSTIPLRPSSSSSQVSSEISTKDSLVQTSEEECTKPQRPLIKFWPKHTYYSANGEEICYVRAPKDCLRKKNGIQCVFSEPFALWPAIRGHNEIIGRFVSIIPTQKKKSTILANEPWIVGIPHSYNKVTAKETVLFMIEAGPNGVNALAESSPYVKQTDLLQWRDLHTTDVVVDEKHYLEVRLPKLTAVTFAPCARLKRDCVEIGRSGGRLVCLSDPRVSLTAPPGAIKAELTFMIQVQHLECSQMPALKEQNKSLMADFVSCSPLVFLTCATKALFSPITLTLPVTDAQIMNNLGMSAAMMDRMTGEGRVDKSIGIDDLQGGSRRQVKLLRKGDRENQEFSFRFCHVTTILRLM</sequence>
<dbReference type="Pfam" id="PF19011">
    <property type="entry name" value="DUF5740"/>
    <property type="match status" value="1"/>
</dbReference>
<protein>
    <submittedName>
        <fullName evidence="6">ZU5 domain-containing protein</fullName>
    </submittedName>
</protein>
<feature type="domain" description="DUF5740" evidence="3">
    <location>
        <begin position="28"/>
        <end position="170"/>
    </location>
</feature>
<dbReference type="Pfam" id="PF00791">
    <property type="entry name" value="ZU5"/>
    <property type="match status" value="1"/>
</dbReference>
<keyword evidence="5" id="KW-1185">Reference proteome</keyword>
<dbReference type="Gene3D" id="2.60.220.30">
    <property type="match status" value="1"/>
</dbReference>
<evidence type="ECO:0000313" key="4">
    <source>
        <dbReference type="EMBL" id="VDP78388.1"/>
    </source>
</evidence>
<dbReference type="InterPro" id="IPR043801">
    <property type="entry name" value="DUF5740"/>
</dbReference>
<dbReference type="WBParaSite" id="ECPE_0000645701-mRNA-1">
    <property type="protein sequence ID" value="ECPE_0000645701-mRNA-1"/>
    <property type="gene ID" value="ECPE_0000645701"/>
</dbReference>
<evidence type="ECO:0000259" key="2">
    <source>
        <dbReference type="Pfam" id="PF00791"/>
    </source>
</evidence>
<accession>A0A183AHK9</accession>
<dbReference type="OrthoDB" id="6118651at2759"/>
<proteinExistence type="predicted"/>
<evidence type="ECO:0000313" key="6">
    <source>
        <dbReference type="WBParaSite" id="ECPE_0000645701-mRNA-1"/>
    </source>
</evidence>
<feature type="compositionally biased region" description="Low complexity" evidence="1">
    <location>
        <begin position="239"/>
        <end position="249"/>
    </location>
</feature>
<evidence type="ECO:0000259" key="3">
    <source>
        <dbReference type="Pfam" id="PF19011"/>
    </source>
</evidence>
<dbReference type="AlphaFoldDB" id="A0A183AHK9"/>
<organism evidence="6">
    <name type="scientific">Echinostoma caproni</name>
    <dbReference type="NCBI Taxonomy" id="27848"/>
    <lineage>
        <taxon>Eukaryota</taxon>
        <taxon>Metazoa</taxon>
        <taxon>Spiralia</taxon>
        <taxon>Lophotrochozoa</taxon>
        <taxon>Platyhelminthes</taxon>
        <taxon>Trematoda</taxon>
        <taxon>Digenea</taxon>
        <taxon>Plagiorchiida</taxon>
        <taxon>Echinostomata</taxon>
        <taxon>Echinostomatoidea</taxon>
        <taxon>Echinostomatidae</taxon>
        <taxon>Echinostoma</taxon>
    </lineage>
</organism>
<reference evidence="4 5" key="2">
    <citation type="submission" date="2018-11" db="EMBL/GenBank/DDBJ databases">
        <authorList>
            <consortium name="Pathogen Informatics"/>
        </authorList>
    </citation>
    <scope>NUCLEOTIDE SEQUENCE [LARGE SCALE GENOMIC DNA]</scope>
    <source>
        <strain evidence="4 5">Egypt</strain>
    </source>
</reference>
<reference evidence="6" key="1">
    <citation type="submission" date="2016-06" db="UniProtKB">
        <authorList>
            <consortium name="WormBaseParasite"/>
        </authorList>
    </citation>
    <scope>IDENTIFICATION</scope>
</reference>
<feature type="domain" description="ZU5" evidence="2">
    <location>
        <begin position="433"/>
        <end position="494"/>
    </location>
</feature>
<gene>
    <name evidence="4" type="ORF">ECPE_LOCUS6444</name>
</gene>
<feature type="region of interest" description="Disordered" evidence="1">
    <location>
        <begin position="230"/>
        <end position="261"/>
    </location>
</feature>